<dbReference type="AlphaFoldDB" id="A0A094QB22"/>
<evidence type="ECO:0000256" key="7">
    <source>
        <dbReference type="ARBA" id="ARBA00023315"/>
    </source>
</evidence>
<accession>A0A094QB22</accession>
<feature type="transmembrane region" description="Helical" evidence="8">
    <location>
        <begin position="169"/>
        <end position="188"/>
    </location>
</feature>
<organism evidence="10">
    <name type="scientific">freshwater metagenome</name>
    <dbReference type="NCBI Taxonomy" id="449393"/>
    <lineage>
        <taxon>unclassified sequences</taxon>
        <taxon>metagenomes</taxon>
        <taxon>ecological metagenomes</taxon>
    </lineage>
</organism>
<dbReference type="SUPFAM" id="SSF56317">
    <property type="entry name" value="Carbon-nitrogen hydrolase"/>
    <property type="match status" value="1"/>
</dbReference>
<dbReference type="PROSITE" id="PS50263">
    <property type="entry name" value="CN_HYDROLASE"/>
    <property type="match status" value="1"/>
</dbReference>
<evidence type="ECO:0000313" key="10">
    <source>
        <dbReference type="EMBL" id="KGA19354.1"/>
    </source>
</evidence>
<evidence type="ECO:0000256" key="5">
    <source>
        <dbReference type="ARBA" id="ARBA00022989"/>
    </source>
</evidence>
<dbReference type="InterPro" id="IPR045378">
    <property type="entry name" value="LNT_N"/>
</dbReference>
<dbReference type="Pfam" id="PF00795">
    <property type="entry name" value="CN_hydrolase"/>
    <property type="match status" value="1"/>
</dbReference>
<dbReference type="NCBIfam" id="TIGR00546">
    <property type="entry name" value="lnt"/>
    <property type="match status" value="1"/>
</dbReference>
<dbReference type="PANTHER" id="PTHR38686:SF1">
    <property type="entry name" value="APOLIPOPROTEIN N-ACYLTRANSFERASE"/>
    <property type="match status" value="1"/>
</dbReference>
<evidence type="ECO:0000256" key="8">
    <source>
        <dbReference type="SAM" id="Phobius"/>
    </source>
</evidence>
<evidence type="ECO:0000259" key="9">
    <source>
        <dbReference type="PROSITE" id="PS50263"/>
    </source>
</evidence>
<proteinExistence type="inferred from homology"/>
<comment type="subcellular location">
    <subcellularLocation>
        <location evidence="1">Cell membrane</location>
        <topology evidence="1">Multi-pass membrane protein</topology>
    </subcellularLocation>
</comment>
<dbReference type="GO" id="GO:0042158">
    <property type="term" value="P:lipoprotein biosynthetic process"/>
    <property type="evidence" value="ECO:0007669"/>
    <property type="project" value="InterPro"/>
</dbReference>
<keyword evidence="7" id="KW-0012">Acyltransferase</keyword>
<dbReference type="Gene3D" id="3.60.110.10">
    <property type="entry name" value="Carbon-nitrogen hydrolase"/>
    <property type="match status" value="1"/>
</dbReference>
<dbReference type="HAMAP" id="MF_01148">
    <property type="entry name" value="Lnt"/>
    <property type="match status" value="1"/>
</dbReference>
<dbReference type="InterPro" id="IPR036526">
    <property type="entry name" value="C-N_Hydrolase_sf"/>
</dbReference>
<sequence length="481" mass="52512">MLAILYAIASGALLSASFKPIGQWFSAPLAIALLIHTIEKFSANFKSITIFAFTFNALALYWSNKYVGVAPWIALVLLQCIFFLPLAALKPLLSRWVGESWYFFFPVAYLILEEVRARFPFGGFGWLRVGFGQADAPYVRLASLGGVSLLTLATCLLGLAAYQLAQRGSGLTLPLIAITLTLSGIFIIPNNSPRQTFEVLAIQGSVPKLGLDFNERATEVFYRHLSQTVKSLSKDSNVDLIIWPENSVDVDPFKNPKIGSDINQLVDKYQVPLMVGAVLRTDGKLQNASILYEPAKGATSTYIKRHLTPFGEVMPLRSLLTFFSDLPNQVEDFSPGNNAVIHQIGQAKIAPIICFELIDDRMAQISASESNLFAVQTNSATFANTAESAQQLAITRIRSIEHARYSVSVSTVGISAIVDTNGVVLKSTKENIATSIQSSVALNATRTTYDRIGEFAWALVALIGLGFGALLSYAARVVKRR</sequence>
<reference evidence="10" key="1">
    <citation type="submission" date="2014-05" db="EMBL/GenBank/DDBJ databases">
        <title>Key roles for freshwater Actinobacteria revealed by deep metagenomic sequencing.</title>
        <authorList>
            <person name="Ghai R."/>
            <person name="Mizuno C.M."/>
            <person name="Picazo A."/>
            <person name="Camacho A."/>
            <person name="Rodriguez-Valera F."/>
        </authorList>
    </citation>
    <scope>NUCLEOTIDE SEQUENCE</scope>
</reference>
<keyword evidence="6 8" id="KW-0472">Membrane</keyword>
<feature type="transmembrane region" description="Helical" evidence="8">
    <location>
        <begin position="21"/>
        <end position="38"/>
    </location>
</feature>
<name>A0A094QB22_9ZZZZ</name>
<comment type="caution">
    <text evidence="10">The sequence shown here is derived from an EMBL/GenBank/DDBJ whole genome shotgun (WGS) entry which is preliminary data.</text>
</comment>
<evidence type="ECO:0000256" key="1">
    <source>
        <dbReference type="ARBA" id="ARBA00004651"/>
    </source>
</evidence>
<dbReference type="EMBL" id="JNSK01000013">
    <property type="protein sequence ID" value="KGA19354.1"/>
    <property type="molecule type" value="Genomic_DNA"/>
</dbReference>
<feature type="transmembrane region" description="Helical" evidence="8">
    <location>
        <begin position="45"/>
        <end position="63"/>
    </location>
</feature>
<protein>
    <recommendedName>
        <fullName evidence="9">CN hydrolase domain-containing protein</fullName>
    </recommendedName>
</protein>
<dbReference type="Pfam" id="PF20154">
    <property type="entry name" value="LNT_N"/>
    <property type="match status" value="1"/>
</dbReference>
<dbReference type="PANTHER" id="PTHR38686">
    <property type="entry name" value="APOLIPOPROTEIN N-ACYLTRANSFERASE"/>
    <property type="match status" value="1"/>
</dbReference>
<dbReference type="GO" id="GO:0016410">
    <property type="term" value="F:N-acyltransferase activity"/>
    <property type="evidence" value="ECO:0007669"/>
    <property type="project" value="InterPro"/>
</dbReference>
<keyword evidence="2" id="KW-1003">Cell membrane</keyword>
<dbReference type="InterPro" id="IPR004563">
    <property type="entry name" value="Apolipo_AcylTrfase"/>
</dbReference>
<dbReference type="InterPro" id="IPR003010">
    <property type="entry name" value="C-N_Hydrolase"/>
</dbReference>
<evidence type="ECO:0000256" key="6">
    <source>
        <dbReference type="ARBA" id="ARBA00023136"/>
    </source>
</evidence>
<dbReference type="CDD" id="cd07571">
    <property type="entry name" value="ALP_N-acyl_transferase"/>
    <property type="match status" value="1"/>
</dbReference>
<feature type="transmembrane region" description="Helical" evidence="8">
    <location>
        <begin position="141"/>
        <end position="162"/>
    </location>
</feature>
<feature type="transmembrane region" description="Helical" evidence="8">
    <location>
        <begin position="69"/>
        <end position="89"/>
    </location>
</feature>
<feature type="transmembrane region" description="Helical" evidence="8">
    <location>
        <begin position="455"/>
        <end position="475"/>
    </location>
</feature>
<evidence type="ECO:0000256" key="3">
    <source>
        <dbReference type="ARBA" id="ARBA00022679"/>
    </source>
</evidence>
<feature type="domain" description="CN hydrolase" evidence="9">
    <location>
        <begin position="197"/>
        <end position="442"/>
    </location>
</feature>
<evidence type="ECO:0000256" key="4">
    <source>
        <dbReference type="ARBA" id="ARBA00022692"/>
    </source>
</evidence>
<keyword evidence="4 8" id="KW-0812">Transmembrane</keyword>
<keyword evidence="3" id="KW-0808">Transferase</keyword>
<dbReference type="GO" id="GO:0005886">
    <property type="term" value="C:plasma membrane"/>
    <property type="evidence" value="ECO:0007669"/>
    <property type="project" value="UniProtKB-SubCell"/>
</dbReference>
<keyword evidence="5 8" id="KW-1133">Transmembrane helix</keyword>
<gene>
    <name evidence="10" type="ORF">GM50_5700</name>
</gene>
<evidence type="ECO:0000256" key="2">
    <source>
        <dbReference type="ARBA" id="ARBA00022475"/>
    </source>
</evidence>